<name>A0A840UYT8_9BACT</name>
<dbReference type="InterPro" id="IPR018060">
    <property type="entry name" value="HTH_AraC"/>
</dbReference>
<dbReference type="RefSeq" id="WP_184015265.1">
    <property type="nucleotide sequence ID" value="NZ_JACHFD010000001.1"/>
</dbReference>
<keyword evidence="2 6" id="KW-0238">DNA-binding</keyword>
<evidence type="ECO:0000256" key="4">
    <source>
        <dbReference type="SAM" id="MobiDB-lite"/>
    </source>
</evidence>
<keyword evidence="7" id="KW-1185">Reference proteome</keyword>
<evidence type="ECO:0000313" key="6">
    <source>
        <dbReference type="EMBL" id="MBB5350173.1"/>
    </source>
</evidence>
<dbReference type="GO" id="GO:0043565">
    <property type="term" value="F:sequence-specific DNA binding"/>
    <property type="evidence" value="ECO:0007669"/>
    <property type="project" value="InterPro"/>
</dbReference>
<feature type="compositionally biased region" description="Basic and acidic residues" evidence="4">
    <location>
        <begin position="288"/>
        <end position="298"/>
    </location>
</feature>
<organism evidence="6 7">
    <name type="scientific">Haloferula luteola</name>
    <dbReference type="NCBI Taxonomy" id="595692"/>
    <lineage>
        <taxon>Bacteria</taxon>
        <taxon>Pseudomonadati</taxon>
        <taxon>Verrucomicrobiota</taxon>
        <taxon>Verrucomicrobiia</taxon>
        <taxon>Verrucomicrobiales</taxon>
        <taxon>Verrucomicrobiaceae</taxon>
        <taxon>Haloferula</taxon>
    </lineage>
</organism>
<comment type="caution">
    <text evidence="6">The sequence shown here is derived from an EMBL/GenBank/DDBJ whole genome shotgun (WGS) entry which is preliminary data.</text>
</comment>
<dbReference type="SMART" id="SM00342">
    <property type="entry name" value="HTH_ARAC"/>
    <property type="match status" value="1"/>
</dbReference>
<dbReference type="GO" id="GO:0003700">
    <property type="term" value="F:DNA-binding transcription factor activity"/>
    <property type="evidence" value="ECO:0007669"/>
    <property type="project" value="InterPro"/>
</dbReference>
<dbReference type="SUPFAM" id="SSF46689">
    <property type="entry name" value="Homeodomain-like"/>
    <property type="match status" value="1"/>
</dbReference>
<evidence type="ECO:0000313" key="7">
    <source>
        <dbReference type="Proteomes" id="UP000557717"/>
    </source>
</evidence>
<feature type="domain" description="HTH araC/xylS-type" evidence="5">
    <location>
        <begin position="190"/>
        <end position="288"/>
    </location>
</feature>
<dbReference type="InterPro" id="IPR020449">
    <property type="entry name" value="Tscrpt_reg_AraC-type_HTH"/>
</dbReference>
<accession>A0A840UYT8</accession>
<evidence type="ECO:0000259" key="5">
    <source>
        <dbReference type="PROSITE" id="PS01124"/>
    </source>
</evidence>
<reference evidence="6 7" key="1">
    <citation type="submission" date="2020-08" db="EMBL/GenBank/DDBJ databases">
        <title>Genomic Encyclopedia of Type Strains, Phase IV (KMG-IV): sequencing the most valuable type-strain genomes for metagenomic binning, comparative biology and taxonomic classification.</title>
        <authorList>
            <person name="Goeker M."/>
        </authorList>
    </citation>
    <scope>NUCLEOTIDE SEQUENCE [LARGE SCALE GENOMIC DNA]</scope>
    <source>
        <strain evidence="6 7">YC6886</strain>
    </source>
</reference>
<dbReference type="AlphaFoldDB" id="A0A840UYT8"/>
<dbReference type="EMBL" id="JACHFD010000001">
    <property type="protein sequence ID" value="MBB5350173.1"/>
    <property type="molecule type" value="Genomic_DNA"/>
</dbReference>
<dbReference type="Gene3D" id="1.10.10.60">
    <property type="entry name" value="Homeodomain-like"/>
    <property type="match status" value="1"/>
</dbReference>
<evidence type="ECO:0000256" key="1">
    <source>
        <dbReference type="ARBA" id="ARBA00023015"/>
    </source>
</evidence>
<keyword evidence="3" id="KW-0804">Transcription</keyword>
<protein>
    <submittedName>
        <fullName evidence="6">AraC-like DNA-binding protein</fullName>
    </submittedName>
</protein>
<keyword evidence="1" id="KW-0805">Transcription regulation</keyword>
<dbReference type="PANTHER" id="PTHR43280:SF32">
    <property type="entry name" value="TRANSCRIPTIONAL REGULATORY PROTEIN"/>
    <property type="match status" value="1"/>
</dbReference>
<dbReference type="PRINTS" id="PR00032">
    <property type="entry name" value="HTHARAC"/>
</dbReference>
<evidence type="ECO:0000256" key="2">
    <source>
        <dbReference type="ARBA" id="ARBA00023125"/>
    </source>
</evidence>
<dbReference type="SUPFAM" id="SSF51215">
    <property type="entry name" value="Regulatory protein AraC"/>
    <property type="match status" value="1"/>
</dbReference>
<gene>
    <name evidence="6" type="ORF">HNR46_000394</name>
</gene>
<dbReference type="Pfam" id="PF12833">
    <property type="entry name" value="HTH_18"/>
    <property type="match status" value="1"/>
</dbReference>
<dbReference type="InterPro" id="IPR037923">
    <property type="entry name" value="HTH-like"/>
</dbReference>
<feature type="region of interest" description="Disordered" evidence="4">
    <location>
        <begin position="279"/>
        <end position="298"/>
    </location>
</feature>
<proteinExistence type="predicted"/>
<dbReference type="PANTHER" id="PTHR43280">
    <property type="entry name" value="ARAC-FAMILY TRANSCRIPTIONAL REGULATOR"/>
    <property type="match status" value="1"/>
</dbReference>
<evidence type="ECO:0000256" key="3">
    <source>
        <dbReference type="ARBA" id="ARBA00023163"/>
    </source>
</evidence>
<dbReference type="InterPro" id="IPR009057">
    <property type="entry name" value="Homeodomain-like_sf"/>
</dbReference>
<sequence length="298" mass="34225">MNHRPVPVYPIEDYDSPAAATGIHLARFEEGMRRLTNRASLHRHEYFEVFFLDGTGLHLNDFREHPIAGPTIIFVTPGQVHAWTDYTQLRGIMVAFTQEFFDGRCQPPSELLEFPFWYPEDGSPLLTIPDASVPGFHGILEELMNEFEQRAPDHENVIRWMLRTLFVRAARIFGDRHPGTPPEAPSTLVRNFRLMLESRFREVQKVSDYGARLGLSGDRLSELTKKHTGYSAGELIRQRLLLESQRLLAHTDLTMAEIAYDLNFQDPSYFSRFFRKQTGSSPGNFRSSVRDGMRPPDA</sequence>
<dbReference type="PROSITE" id="PS01124">
    <property type="entry name" value="HTH_ARAC_FAMILY_2"/>
    <property type="match status" value="1"/>
</dbReference>
<dbReference type="Proteomes" id="UP000557717">
    <property type="component" value="Unassembled WGS sequence"/>
</dbReference>